<evidence type="ECO:0000313" key="1">
    <source>
        <dbReference type="EMBL" id="KYP65737.1"/>
    </source>
</evidence>
<sequence>NLVMLDNQLETYIIDMHSNVKFASLKGIGNFSEKLIEIGRHIIYPLFYLLLKPFSVMKIVKNKLRNQLGDAWMNNCLITYLENDMFQ</sequence>
<gene>
    <name evidence="1" type="ORF">KK1_012000</name>
</gene>
<dbReference type="Proteomes" id="UP000075243">
    <property type="component" value="Chromosome 6"/>
</dbReference>
<dbReference type="Gramene" id="C.cajan_11649.t">
    <property type="protein sequence ID" value="C.cajan_11649.t"/>
    <property type="gene ID" value="C.cajan_11649"/>
</dbReference>
<evidence type="ECO:0000313" key="2">
    <source>
        <dbReference type="Proteomes" id="UP000075243"/>
    </source>
</evidence>
<dbReference type="PANTHER" id="PTHR11697">
    <property type="entry name" value="GENERAL TRANSCRIPTION FACTOR 2-RELATED ZINC FINGER PROTEIN"/>
    <property type="match status" value="1"/>
</dbReference>
<dbReference type="EMBL" id="CM003608">
    <property type="protein sequence ID" value="KYP65737.1"/>
    <property type="molecule type" value="Genomic_DNA"/>
</dbReference>
<organism evidence="1 2">
    <name type="scientific">Cajanus cajan</name>
    <name type="common">Pigeon pea</name>
    <name type="synonym">Cajanus indicus</name>
    <dbReference type="NCBI Taxonomy" id="3821"/>
    <lineage>
        <taxon>Eukaryota</taxon>
        <taxon>Viridiplantae</taxon>
        <taxon>Streptophyta</taxon>
        <taxon>Embryophyta</taxon>
        <taxon>Tracheophyta</taxon>
        <taxon>Spermatophyta</taxon>
        <taxon>Magnoliopsida</taxon>
        <taxon>eudicotyledons</taxon>
        <taxon>Gunneridae</taxon>
        <taxon>Pentapetalae</taxon>
        <taxon>rosids</taxon>
        <taxon>fabids</taxon>
        <taxon>Fabales</taxon>
        <taxon>Fabaceae</taxon>
        <taxon>Papilionoideae</taxon>
        <taxon>50 kb inversion clade</taxon>
        <taxon>NPAAA clade</taxon>
        <taxon>indigoferoid/millettioid clade</taxon>
        <taxon>Phaseoleae</taxon>
        <taxon>Cajanus</taxon>
    </lineage>
</organism>
<feature type="non-terminal residue" evidence="1">
    <location>
        <position position="1"/>
    </location>
</feature>
<accession>A0A151TFC4</accession>
<keyword evidence="2" id="KW-1185">Reference proteome</keyword>
<reference evidence="1 2" key="1">
    <citation type="journal article" date="2012" name="Nat. Biotechnol.">
        <title>Draft genome sequence of pigeonpea (Cajanus cajan), an orphan legume crop of resource-poor farmers.</title>
        <authorList>
            <person name="Varshney R.K."/>
            <person name="Chen W."/>
            <person name="Li Y."/>
            <person name="Bharti A.K."/>
            <person name="Saxena R.K."/>
            <person name="Schlueter J.A."/>
            <person name="Donoghue M.T."/>
            <person name="Azam S."/>
            <person name="Fan G."/>
            <person name="Whaley A.M."/>
            <person name="Farmer A.D."/>
            <person name="Sheridan J."/>
            <person name="Iwata A."/>
            <person name="Tuteja R."/>
            <person name="Penmetsa R.V."/>
            <person name="Wu W."/>
            <person name="Upadhyaya H.D."/>
            <person name="Yang S.P."/>
            <person name="Shah T."/>
            <person name="Saxena K.B."/>
            <person name="Michael T."/>
            <person name="McCombie W.R."/>
            <person name="Yang B."/>
            <person name="Zhang G."/>
            <person name="Yang H."/>
            <person name="Wang J."/>
            <person name="Spillane C."/>
            <person name="Cook D.R."/>
            <person name="May G.D."/>
            <person name="Xu X."/>
            <person name="Jackson S.A."/>
        </authorList>
    </citation>
    <scope>NUCLEOTIDE SEQUENCE [LARGE SCALE GENOMIC DNA]</scope>
    <source>
        <strain evidence="2">cv. Asha</strain>
    </source>
</reference>
<dbReference type="OMA" id="YLENDMF"/>
<proteinExistence type="predicted"/>
<dbReference type="AlphaFoldDB" id="A0A151TFC4"/>
<dbReference type="InterPro" id="IPR055298">
    <property type="entry name" value="AtLOH3-like"/>
</dbReference>
<protein>
    <submittedName>
        <fullName evidence="1">Uncharacterized protein</fullName>
    </submittedName>
</protein>
<name>A0A151TFC4_CAJCA</name>
<dbReference type="PANTHER" id="PTHR11697:SF230">
    <property type="entry name" value="ZINC FINGER, MYM DOMAIN CONTAINING 1"/>
    <property type="match status" value="1"/>
</dbReference>